<organism evidence="1 2">
    <name type="scientific">Gloeocapsopsis crepidinum LEGE 06123</name>
    <dbReference type="NCBI Taxonomy" id="588587"/>
    <lineage>
        <taxon>Bacteria</taxon>
        <taxon>Bacillati</taxon>
        <taxon>Cyanobacteriota</taxon>
        <taxon>Cyanophyceae</taxon>
        <taxon>Oscillatoriophycideae</taxon>
        <taxon>Chroococcales</taxon>
        <taxon>Chroococcaceae</taxon>
        <taxon>Gloeocapsopsis</taxon>
    </lineage>
</organism>
<protein>
    <submittedName>
        <fullName evidence="1">Uncharacterized protein</fullName>
    </submittedName>
</protein>
<dbReference type="EMBL" id="JADEWN010000033">
    <property type="protein sequence ID" value="MBE9191481.1"/>
    <property type="molecule type" value="Genomic_DNA"/>
</dbReference>
<dbReference type="RefSeq" id="WP_193932621.1">
    <property type="nucleotide sequence ID" value="NZ_CAWPMZ010000063.1"/>
</dbReference>
<dbReference type="Proteomes" id="UP000651156">
    <property type="component" value="Unassembled WGS sequence"/>
</dbReference>
<dbReference type="PANTHER" id="PTHR43394">
    <property type="entry name" value="ATP-DEPENDENT PERMEASE MDL1, MITOCHONDRIAL"/>
    <property type="match status" value="1"/>
</dbReference>
<dbReference type="Gene3D" id="3.40.50.300">
    <property type="entry name" value="P-loop containing nucleotide triphosphate hydrolases"/>
    <property type="match status" value="1"/>
</dbReference>
<dbReference type="SUPFAM" id="SSF52540">
    <property type="entry name" value="P-loop containing nucleoside triphosphate hydrolases"/>
    <property type="match status" value="1"/>
</dbReference>
<proteinExistence type="predicted"/>
<dbReference type="InterPro" id="IPR039421">
    <property type="entry name" value="Type_1_exporter"/>
</dbReference>
<dbReference type="PANTHER" id="PTHR43394:SF1">
    <property type="entry name" value="ATP-BINDING CASSETTE SUB-FAMILY B MEMBER 10, MITOCHONDRIAL"/>
    <property type="match status" value="1"/>
</dbReference>
<evidence type="ECO:0000313" key="2">
    <source>
        <dbReference type="Proteomes" id="UP000651156"/>
    </source>
</evidence>
<gene>
    <name evidence="1" type="ORF">IQ230_14210</name>
</gene>
<dbReference type="InterPro" id="IPR027417">
    <property type="entry name" value="P-loop_NTPase"/>
</dbReference>
<evidence type="ECO:0000313" key="1">
    <source>
        <dbReference type="EMBL" id="MBE9191481.1"/>
    </source>
</evidence>
<keyword evidence="2" id="KW-1185">Reference proteome</keyword>
<comment type="caution">
    <text evidence="1">The sequence shown here is derived from an EMBL/GenBank/DDBJ whole genome shotgun (WGS) entry which is preliminary data.</text>
</comment>
<reference evidence="1 2" key="1">
    <citation type="submission" date="2020-10" db="EMBL/GenBank/DDBJ databases">
        <authorList>
            <person name="Castelo-Branco R."/>
            <person name="Eusebio N."/>
            <person name="Adriana R."/>
            <person name="Vieira A."/>
            <person name="Brugerolle De Fraissinette N."/>
            <person name="Rezende De Castro R."/>
            <person name="Schneider M.P."/>
            <person name="Vasconcelos V."/>
            <person name="Leao P.N."/>
        </authorList>
    </citation>
    <scope>NUCLEOTIDE SEQUENCE [LARGE SCALE GENOMIC DNA]</scope>
    <source>
        <strain evidence="1 2">LEGE 06123</strain>
    </source>
</reference>
<name>A0ABR9UT89_9CHRO</name>
<sequence>MGNRGVRLSGGHSDSTCFSACHHFYPEILILDEATNALDNISEHLIQEVLHFGQNRTVIVTAYRSSTIQQADQIIVMARVREQGNIQSLFRLNDLFAKLYHLQYDTVQT</sequence>
<accession>A0ABR9UT89</accession>